<feature type="compositionally biased region" description="Low complexity" evidence="5">
    <location>
        <begin position="185"/>
        <end position="196"/>
    </location>
</feature>
<dbReference type="Pfam" id="PF07690">
    <property type="entry name" value="MFS_1"/>
    <property type="match status" value="1"/>
</dbReference>
<evidence type="ECO:0000313" key="8">
    <source>
        <dbReference type="EMBL" id="KAK3215365.1"/>
    </source>
</evidence>
<feature type="compositionally biased region" description="Pro residues" evidence="5">
    <location>
        <begin position="42"/>
        <end position="51"/>
    </location>
</feature>
<keyword evidence="3 6" id="KW-1133">Transmembrane helix</keyword>
<dbReference type="SUPFAM" id="SSF103473">
    <property type="entry name" value="MFS general substrate transporter"/>
    <property type="match status" value="1"/>
</dbReference>
<comment type="subcellular location">
    <subcellularLocation>
        <location evidence="1">Membrane</location>
        <topology evidence="1">Multi-pass membrane protein</topology>
    </subcellularLocation>
</comment>
<dbReference type="PROSITE" id="PS50850">
    <property type="entry name" value="MFS"/>
    <property type="match status" value="1"/>
</dbReference>
<feature type="transmembrane region" description="Helical" evidence="6">
    <location>
        <begin position="649"/>
        <end position="668"/>
    </location>
</feature>
<proteinExistence type="predicted"/>
<evidence type="ECO:0000256" key="3">
    <source>
        <dbReference type="ARBA" id="ARBA00022989"/>
    </source>
</evidence>
<comment type="caution">
    <text evidence="8">The sequence shown here is derived from an EMBL/GenBank/DDBJ whole genome shotgun (WGS) entry which is preliminary data.</text>
</comment>
<feature type="transmembrane region" description="Helical" evidence="6">
    <location>
        <begin position="368"/>
        <end position="388"/>
    </location>
</feature>
<feature type="transmembrane region" description="Helical" evidence="6">
    <location>
        <begin position="501"/>
        <end position="522"/>
    </location>
</feature>
<evidence type="ECO:0000256" key="2">
    <source>
        <dbReference type="ARBA" id="ARBA00022692"/>
    </source>
</evidence>
<dbReference type="InterPro" id="IPR020846">
    <property type="entry name" value="MFS_dom"/>
</dbReference>
<dbReference type="AlphaFoldDB" id="A0AAN6M2V6"/>
<sequence>MTPDSDPPSPPPKTVDIEQGDIQTIAPLSTHHAISKPEHKTPPLPSLPRAPSPVLKPVTYSPFPPPSRTGTPTPPSHPFPPPSRKPTPTPSSGPSRNGTPAPDAPAAQFIANLSDQQRAHLQFALPAKSESDRLSHFLEEPRRTPVPDRFMFEALDSEARSTRELNSKVRRGDTKKSGFYSKAPKGVGSRKSVGSSKSSRTVALHGPSVNTFWLGISFLLAATAFIPLFSVFAEIFGRKAMLLTGLTLFNIGSLVTGISSDMSTALSGRTLQGIGAGGVFVLTDMIITDLISPVDKRRWSAILGVVWAFGALTGPAIGESLSEQTQWRWIFWLNLPFCISSLLILAFFAKLKSTKYGDNLYELRQIDWAGFILLTGSLVSLLLGISWAGTTYAWSSPRTLIPIQFGVIGLVLYCVWSWFAPFQSVISIDGFMDLTSLGMYFGTMVQGAVIGAFVYFMPLFFATALAGSKKVPSGTRWLPWSLPLVLLIAATYLVISNWNLWLYAIWLGWFLVVLGVALTSFYSRTSSDATWISIAMVSGSGIGILFPSLHTASELIAGREDDEEKQRRAVTNAAWFHYLGKAGGVAVGTCVFENRLFGMLDASEVYHEYAREYANVSVALLVRIRATPGGEGSPKVQIADMYAESLKSVWILLAVLAGVALLGSCFMMPRVTKASKDAEMENMNGGYVV</sequence>
<feature type="transmembrane region" description="Helical" evidence="6">
    <location>
        <begin position="240"/>
        <end position="259"/>
    </location>
</feature>
<name>A0AAN6M2V6_9PLEO</name>
<dbReference type="InterPro" id="IPR036259">
    <property type="entry name" value="MFS_trans_sf"/>
</dbReference>
<dbReference type="GO" id="GO:0005886">
    <property type="term" value="C:plasma membrane"/>
    <property type="evidence" value="ECO:0007669"/>
    <property type="project" value="TreeGrafter"/>
</dbReference>
<dbReference type="GO" id="GO:0022857">
    <property type="term" value="F:transmembrane transporter activity"/>
    <property type="evidence" value="ECO:0007669"/>
    <property type="project" value="InterPro"/>
</dbReference>
<keyword evidence="9" id="KW-1185">Reference proteome</keyword>
<evidence type="ECO:0000256" key="5">
    <source>
        <dbReference type="SAM" id="MobiDB-lite"/>
    </source>
</evidence>
<dbReference type="Gene3D" id="1.20.1250.20">
    <property type="entry name" value="MFS general substrate transporter like domains"/>
    <property type="match status" value="1"/>
</dbReference>
<keyword evidence="2 6" id="KW-0812">Transmembrane</keyword>
<keyword evidence="4 6" id="KW-0472">Membrane</keyword>
<organism evidence="8 9">
    <name type="scientific">Pseudopithomyces chartarum</name>
    <dbReference type="NCBI Taxonomy" id="1892770"/>
    <lineage>
        <taxon>Eukaryota</taxon>
        <taxon>Fungi</taxon>
        <taxon>Dikarya</taxon>
        <taxon>Ascomycota</taxon>
        <taxon>Pezizomycotina</taxon>
        <taxon>Dothideomycetes</taxon>
        <taxon>Pleosporomycetidae</taxon>
        <taxon>Pleosporales</taxon>
        <taxon>Massarineae</taxon>
        <taxon>Didymosphaeriaceae</taxon>
        <taxon>Pseudopithomyces</taxon>
    </lineage>
</organism>
<feature type="transmembrane region" description="Helical" evidence="6">
    <location>
        <begin position="529"/>
        <end position="549"/>
    </location>
</feature>
<evidence type="ECO:0000256" key="4">
    <source>
        <dbReference type="ARBA" id="ARBA00023136"/>
    </source>
</evidence>
<evidence type="ECO:0000256" key="6">
    <source>
        <dbReference type="SAM" id="Phobius"/>
    </source>
</evidence>
<protein>
    <recommendedName>
        <fullName evidence="7">Major facilitator superfamily (MFS) profile domain-containing protein</fullName>
    </recommendedName>
</protein>
<dbReference type="PANTHER" id="PTHR23501">
    <property type="entry name" value="MAJOR FACILITATOR SUPERFAMILY"/>
    <property type="match status" value="1"/>
</dbReference>
<reference evidence="8 9" key="1">
    <citation type="submission" date="2021-02" db="EMBL/GenBank/DDBJ databases">
        <title>Genome assembly of Pseudopithomyces chartarum.</title>
        <authorList>
            <person name="Jauregui R."/>
            <person name="Singh J."/>
            <person name="Voisey C."/>
        </authorList>
    </citation>
    <scope>NUCLEOTIDE SEQUENCE [LARGE SCALE GENOMIC DNA]</scope>
    <source>
        <strain evidence="8 9">AGR01</strain>
    </source>
</reference>
<feature type="transmembrane region" description="Helical" evidence="6">
    <location>
        <begin position="212"/>
        <end position="233"/>
    </location>
</feature>
<feature type="compositionally biased region" description="Pro residues" evidence="5">
    <location>
        <begin position="1"/>
        <end position="13"/>
    </location>
</feature>
<accession>A0AAN6M2V6</accession>
<feature type="region of interest" description="Disordered" evidence="5">
    <location>
        <begin position="163"/>
        <end position="196"/>
    </location>
</feature>
<gene>
    <name evidence="8" type="ORF">GRF29_19g3078029</name>
</gene>
<feature type="transmembrane region" description="Helical" evidence="6">
    <location>
        <begin position="439"/>
        <end position="465"/>
    </location>
</feature>
<evidence type="ECO:0000259" key="7">
    <source>
        <dbReference type="PROSITE" id="PS50850"/>
    </source>
</evidence>
<feature type="compositionally biased region" description="Pro residues" evidence="5">
    <location>
        <begin position="62"/>
        <end position="91"/>
    </location>
</feature>
<dbReference type="PANTHER" id="PTHR23501:SF59">
    <property type="entry name" value="MAJOR FACILITATOR SUPERFAMILY (MFS) PROFILE DOMAIN-CONTAINING PROTEIN-RELATED"/>
    <property type="match status" value="1"/>
</dbReference>
<feature type="region of interest" description="Disordered" evidence="5">
    <location>
        <begin position="1"/>
        <end position="105"/>
    </location>
</feature>
<evidence type="ECO:0000256" key="1">
    <source>
        <dbReference type="ARBA" id="ARBA00004141"/>
    </source>
</evidence>
<dbReference type="InterPro" id="IPR011701">
    <property type="entry name" value="MFS"/>
</dbReference>
<feature type="compositionally biased region" description="Basic and acidic residues" evidence="5">
    <location>
        <begin position="163"/>
        <end position="176"/>
    </location>
</feature>
<feature type="transmembrane region" description="Helical" evidence="6">
    <location>
        <begin position="400"/>
        <end position="419"/>
    </location>
</feature>
<feature type="transmembrane region" description="Helical" evidence="6">
    <location>
        <begin position="477"/>
        <end position="495"/>
    </location>
</feature>
<dbReference type="Proteomes" id="UP001280581">
    <property type="component" value="Unassembled WGS sequence"/>
</dbReference>
<evidence type="ECO:0000313" key="9">
    <source>
        <dbReference type="Proteomes" id="UP001280581"/>
    </source>
</evidence>
<dbReference type="EMBL" id="WVTA01000003">
    <property type="protein sequence ID" value="KAK3215365.1"/>
    <property type="molecule type" value="Genomic_DNA"/>
</dbReference>
<feature type="transmembrane region" description="Helical" evidence="6">
    <location>
        <begin position="299"/>
        <end position="317"/>
    </location>
</feature>
<feature type="domain" description="Major facilitator superfamily (MFS) profile" evidence="7">
    <location>
        <begin position="170"/>
        <end position="672"/>
    </location>
</feature>
<feature type="transmembrane region" description="Helical" evidence="6">
    <location>
        <begin position="329"/>
        <end position="348"/>
    </location>
</feature>